<feature type="domain" description="Bacterial Ig" evidence="2">
    <location>
        <begin position="61"/>
        <end position="156"/>
    </location>
</feature>
<dbReference type="RefSeq" id="WP_345565327.1">
    <property type="nucleotide sequence ID" value="NZ_BAABDQ010000010.1"/>
</dbReference>
<comment type="caution">
    <text evidence="3">The sequence shown here is derived from an EMBL/GenBank/DDBJ whole genome shotgun (WGS) entry which is preliminary data.</text>
</comment>
<reference evidence="4" key="1">
    <citation type="journal article" date="2019" name="Int. J. Syst. Evol. Microbiol.">
        <title>The Global Catalogue of Microorganisms (GCM) 10K type strain sequencing project: providing services to taxonomists for standard genome sequencing and annotation.</title>
        <authorList>
            <consortium name="The Broad Institute Genomics Platform"/>
            <consortium name="The Broad Institute Genome Sequencing Center for Infectious Disease"/>
            <person name="Wu L."/>
            <person name="Ma J."/>
        </authorList>
    </citation>
    <scope>NUCLEOTIDE SEQUENCE [LARGE SCALE GENOMIC DNA]</scope>
    <source>
        <strain evidence="4">JCM 17326</strain>
    </source>
</reference>
<organism evidence="3 4">
    <name type="scientific">Nonomuraea rosea</name>
    <dbReference type="NCBI Taxonomy" id="638574"/>
    <lineage>
        <taxon>Bacteria</taxon>
        <taxon>Bacillati</taxon>
        <taxon>Actinomycetota</taxon>
        <taxon>Actinomycetes</taxon>
        <taxon>Streptosporangiales</taxon>
        <taxon>Streptosporangiaceae</taxon>
        <taxon>Nonomuraea</taxon>
    </lineage>
</organism>
<dbReference type="InterPro" id="IPR041280">
    <property type="entry name" value="Big_10"/>
</dbReference>
<dbReference type="Gene3D" id="2.60.40.3780">
    <property type="match status" value="1"/>
</dbReference>
<keyword evidence="4" id="KW-1185">Reference proteome</keyword>
<protein>
    <recommendedName>
        <fullName evidence="2">Bacterial Ig domain-containing protein</fullName>
    </recommendedName>
</protein>
<proteinExistence type="predicted"/>
<gene>
    <name evidence="3" type="ORF">GCM10022419_050430</name>
</gene>
<evidence type="ECO:0000313" key="3">
    <source>
        <dbReference type="EMBL" id="GAA3563584.1"/>
    </source>
</evidence>
<dbReference type="Pfam" id="PF17964">
    <property type="entry name" value="Big_10"/>
    <property type="match status" value="1"/>
</dbReference>
<sequence>MSRRLLRYFVILTAVVLVTLAILLALERPGPPRSAPAVTPVVTPPGSAPVIRITPADGGRNVRPERGITVRVSGGTLTGVTAGGVRGRFNAARTEWTSDRALAPARSFTVTATARGSADAAATSRFTTLKPARTLGIASVTPGRGETVGVGQRVGLLAVELEAVAQERPGVTPGVHAGRPPGARTGRS</sequence>
<name>A0ABP6XA81_9ACTN</name>
<dbReference type="EMBL" id="BAABDQ010000010">
    <property type="protein sequence ID" value="GAA3563584.1"/>
    <property type="molecule type" value="Genomic_DNA"/>
</dbReference>
<dbReference type="Proteomes" id="UP001500630">
    <property type="component" value="Unassembled WGS sequence"/>
</dbReference>
<evidence type="ECO:0000313" key="4">
    <source>
        <dbReference type="Proteomes" id="UP001500630"/>
    </source>
</evidence>
<feature type="region of interest" description="Disordered" evidence="1">
    <location>
        <begin position="169"/>
        <end position="188"/>
    </location>
</feature>
<accession>A0ABP6XA81</accession>
<evidence type="ECO:0000256" key="1">
    <source>
        <dbReference type="SAM" id="MobiDB-lite"/>
    </source>
</evidence>
<evidence type="ECO:0000259" key="2">
    <source>
        <dbReference type="Pfam" id="PF17964"/>
    </source>
</evidence>